<evidence type="ECO:0000256" key="1">
    <source>
        <dbReference type="SAM" id="MobiDB-lite"/>
    </source>
</evidence>
<dbReference type="AlphaFoldDB" id="A0A4C1UVQ6"/>
<evidence type="ECO:0000313" key="2">
    <source>
        <dbReference type="EMBL" id="GBP30571.1"/>
    </source>
</evidence>
<protein>
    <submittedName>
        <fullName evidence="2">Uncharacterized protein</fullName>
    </submittedName>
</protein>
<sequence length="142" mass="15578">MLGPQSTSRTEPRRSASSGRGHGSLSPRVVSATAALPYQFRLQRENVSPSTARDNGRPMAAGARRASPRAMCSVTRNRMRPTTDFSRGLSLHGKRCACQPLSVRWCCEAVLMVVCDGLIQTELAINDPKFEKNVRHLLPTSK</sequence>
<name>A0A4C1UVQ6_EUMVA</name>
<dbReference type="Proteomes" id="UP000299102">
    <property type="component" value="Unassembled WGS sequence"/>
</dbReference>
<organism evidence="2 3">
    <name type="scientific">Eumeta variegata</name>
    <name type="common">Bagworm moth</name>
    <name type="synonym">Eumeta japonica</name>
    <dbReference type="NCBI Taxonomy" id="151549"/>
    <lineage>
        <taxon>Eukaryota</taxon>
        <taxon>Metazoa</taxon>
        <taxon>Ecdysozoa</taxon>
        <taxon>Arthropoda</taxon>
        <taxon>Hexapoda</taxon>
        <taxon>Insecta</taxon>
        <taxon>Pterygota</taxon>
        <taxon>Neoptera</taxon>
        <taxon>Endopterygota</taxon>
        <taxon>Lepidoptera</taxon>
        <taxon>Glossata</taxon>
        <taxon>Ditrysia</taxon>
        <taxon>Tineoidea</taxon>
        <taxon>Psychidae</taxon>
        <taxon>Oiketicinae</taxon>
        <taxon>Eumeta</taxon>
    </lineage>
</organism>
<dbReference type="EMBL" id="BGZK01000234">
    <property type="protein sequence ID" value="GBP30571.1"/>
    <property type="molecule type" value="Genomic_DNA"/>
</dbReference>
<accession>A0A4C1UVQ6</accession>
<evidence type="ECO:0000313" key="3">
    <source>
        <dbReference type="Proteomes" id="UP000299102"/>
    </source>
</evidence>
<keyword evidence="3" id="KW-1185">Reference proteome</keyword>
<reference evidence="2 3" key="1">
    <citation type="journal article" date="2019" name="Commun. Biol.">
        <title>The bagworm genome reveals a unique fibroin gene that provides high tensile strength.</title>
        <authorList>
            <person name="Kono N."/>
            <person name="Nakamura H."/>
            <person name="Ohtoshi R."/>
            <person name="Tomita M."/>
            <person name="Numata K."/>
            <person name="Arakawa K."/>
        </authorList>
    </citation>
    <scope>NUCLEOTIDE SEQUENCE [LARGE SCALE GENOMIC DNA]</scope>
</reference>
<feature type="compositionally biased region" description="Low complexity" evidence="1">
    <location>
        <begin position="15"/>
        <end position="26"/>
    </location>
</feature>
<comment type="caution">
    <text evidence="2">The sequence shown here is derived from an EMBL/GenBank/DDBJ whole genome shotgun (WGS) entry which is preliminary data.</text>
</comment>
<proteinExistence type="predicted"/>
<feature type="region of interest" description="Disordered" evidence="1">
    <location>
        <begin position="1"/>
        <end position="27"/>
    </location>
</feature>
<gene>
    <name evidence="2" type="ORF">EVAR_94752_1</name>
</gene>
<feature type="region of interest" description="Disordered" evidence="1">
    <location>
        <begin position="43"/>
        <end position="83"/>
    </location>
</feature>